<dbReference type="AlphaFoldDB" id="A0A9Q0ZLU2"/>
<feature type="compositionally biased region" description="Low complexity" evidence="1">
    <location>
        <begin position="28"/>
        <end position="39"/>
    </location>
</feature>
<dbReference type="Proteomes" id="UP001151752">
    <property type="component" value="Chromosome 4"/>
</dbReference>
<evidence type="ECO:0000256" key="1">
    <source>
        <dbReference type="SAM" id="MobiDB-lite"/>
    </source>
</evidence>
<dbReference type="EMBL" id="JAPFFM010000010">
    <property type="protein sequence ID" value="KAJ6739062.1"/>
    <property type="molecule type" value="Genomic_DNA"/>
</dbReference>
<organism evidence="2 3">
    <name type="scientific">Salix koriyanagi</name>
    <dbReference type="NCBI Taxonomy" id="2511006"/>
    <lineage>
        <taxon>Eukaryota</taxon>
        <taxon>Viridiplantae</taxon>
        <taxon>Streptophyta</taxon>
        <taxon>Embryophyta</taxon>
        <taxon>Tracheophyta</taxon>
        <taxon>Spermatophyta</taxon>
        <taxon>Magnoliopsida</taxon>
        <taxon>eudicotyledons</taxon>
        <taxon>Gunneridae</taxon>
        <taxon>Pentapetalae</taxon>
        <taxon>rosids</taxon>
        <taxon>fabids</taxon>
        <taxon>Malpighiales</taxon>
        <taxon>Salicaceae</taxon>
        <taxon>Saliceae</taxon>
        <taxon>Salix</taxon>
    </lineage>
</organism>
<keyword evidence="3" id="KW-1185">Reference proteome</keyword>
<accession>A0A9Q0ZLU2</accession>
<gene>
    <name evidence="2" type="ORF">OIU74_003926</name>
</gene>
<feature type="compositionally biased region" description="Polar residues" evidence="1">
    <location>
        <begin position="40"/>
        <end position="54"/>
    </location>
</feature>
<feature type="region of interest" description="Disordered" evidence="1">
    <location>
        <begin position="1"/>
        <end position="54"/>
    </location>
</feature>
<evidence type="ECO:0000313" key="3">
    <source>
        <dbReference type="Proteomes" id="UP001151752"/>
    </source>
</evidence>
<evidence type="ECO:0000313" key="2">
    <source>
        <dbReference type="EMBL" id="KAJ6739062.1"/>
    </source>
</evidence>
<protein>
    <submittedName>
        <fullName evidence="2">Uncharacterized protein</fullName>
    </submittedName>
</protein>
<sequence>MHTRGASAQKPQARTRQQARHAMRSGIAGRADAGAQARQFNVTPTLGYSPSPRSTTMALHVRHVSRASTLQAQAVATAAGMPAMM</sequence>
<reference evidence="2" key="2">
    <citation type="journal article" date="2023" name="Int. J. Mol. Sci.">
        <title>De Novo Assembly and Annotation of 11 Diverse Shrub Willow (Salix) Genomes Reveals Novel Gene Organization in Sex-Linked Regions.</title>
        <authorList>
            <person name="Hyden B."/>
            <person name="Feng K."/>
            <person name="Yates T.B."/>
            <person name="Jawdy S."/>
            <person name="Cereghino C."/>
            <person name="Smart L.B."/>
            <person name="Muchero W."/>
        </authorList>
    </citation>
    <scope>NUCLEOTIDE SEQUENCE</scope>
    <source>
        <tissue evidence="2">Shoot tip</tissue>
    </source>
</reference>
<reference evidence="2" key="1">
    <citation type="submission" date="2022-11" db="EMBL/GenBank/DDBJ databases">
        <authorList>
            <person name="Hyden B.L."/>
            <person name="Feng K."/>
            <person name="Yates T."/>
            <person name="Jawdy S."/>
            <person name="Smart L.B."/>
            <person name="Muchero W."/>
        </authorList>
    </citation>
    <scope>NUCLEOTIDE SEQUENCE</scope>
    <source>
        <tissue evidence="2">Shoot tip</tissue>
    </source>
</reference>
<name>A0A9Q0ZLU2_9ROSI</name>
<proteinExistence type="predicted"/>
<comment type="caution">
    <text evidence="2">The sequence shown here is derived from an EMBL/GenBank/DDBJ whole genome shotgun (WGS) entry which is preliminary data.</text>
</comment>